<feature type="compositionally biased region" description="Basic and acidic residues" evidence="1">
    <location>
        <begin position="1"/>
        <end position="10"/>
    </location>
</feature>
<gene>
    <name evidence="2" type="ORF">SAMN05421837_103763</name>
</gene>
<dbReference type="RefSeq" id="WP_143050975.1">
    <property type="nucleotide sequence ID" value="NZ_FNUJ01000003.1"/>
</dbReference>
<proteinExistence type="predicted"/>
<evidence type="ECO:0000313" key="2">
    <source>
        <dbReference type="EMBL" id="SEF27356.1"/>
    </source>
</evidence>
<feature type="region of interest" description="Disordered" evidence="1">
    <location>
        <begin position="1"/>
        <end position="20"/>
    </location>
</feature>
<dbReference type="OrthoDB" id="3678874at2"/>
<sequence>MECRRERDGNPKLSGSSTNTAHLTEGSVMTMLEACVYQFSLTVDATETIQALVDSSDHPWGRRLHDALKFATYAECVYAVEPYARIEVADFRPDTPKYPDVADRSVSGVLGGLQAAGYVETRDVLQEDAGQTYLSEGRTVTSVHVIRPFALVGVDYRFSQEADSRAIRYGHAYADRWEITERAYTVPAGWYLVGETGDFTAALVGVAGISGDSDDLLCSLFEIEGFGASTCLAGCGSCGMRWSAESGSWHFRPDDCDADAWDFDDTAEIDDESGTVACPACATGRVGFSIF</sequence>
<dbReference type="STRING" id="218821.SAMN05421837_103763"/>
<accession>A0A1H5QMQ6</accession>
<name>A0A1H5QMQ6_9PSEU</name>
<protein>
    <submittedName>
        <fullName evidence="2">Uncharacterized protein</fullName>
    </submittedName>
</protein>
<dbReference type="AlphaFoldDB" id="A0A1H5QMQ6"/>
<evidence type="ECO:0000313" key="3">
    <source>
        <dbReference type="Proteomes" id="UP000198878"/>
    </source>
</evidence>
<dbReference type="Proteomes" id="UP000198878">
    <property type="component" value="Unassembled WGS sequence"/>
</dbReference>
<reference evidence="3" key="1">
    <citation type="submission" date="2016-10" db="EMBL/GenBank/DDBJ databases">
        <authorList>
            <person name="Varghese N."/>
            <person name="Submissions S."/>
        </authorList>
    </citation>
    <scope>NUCLEOTIDE SEQUENCE [LARGE SCALE GENOMIC DNA]</scope>
    <source>
        <strain evidence="3">DSM 44654</strain>
    </source>
</reference>
<dbReference type="EMBL" id="FNUJ01000003">
    <property type="protein sequence ID" value="SEF27356.1"/>
    <property type="molecule type" value="Genomic_DNA"/>
</dbReference>
<organism evidence="2 3">
    <name type="scientific">Amycolatopsis pretoriensis</name>
    <dbReference type="NCBI Taxonomy" id="218821"/>
    <lineage>
        <taxon>Bacteria</taxon>
        <taxon>Bacillati</taxon>
        <taxon>Actinomycetota</taxon>
        <taxon>Actinomycetes</taxon>
        <taxon>Pseudonocardiales</taxon>
        <taxon>Pseudonocardiaceae</taxon>
        <taxon>Amycolatopsis</taxon>
    </lineage>
</organism>
<keyword evidence="3" id="KW-1185">Reference proteome</keyword>
<evidence type="ECO:0000256" key="1">
    <source>
        <dbReference type="SAM" id="MobiDB-lite"/>
    </source>
</evidence>